<evidence type="ECO:0000259" key="8">
    <source>
        <dbReference type="Pfam" id="PF02308"/>
    </source>
</evidence>
<feature type="transmembrane region" description="Helical" evidence="7">
    <location>
        <begin position="145"/>
        <end position="163"/>
    </location>
</feature>
<keyword evidence="11" id="KW-1185">Reference proteome</keyword>
<dbReference type="Pfam" id="PF13194">
    <property type="entry name" value="DUF4010"/>
    <property type="match status" value="1"/>
</dbReference>
<comment type="similarity">
    <text evidence="2">Belongs to the MgtC/SapB family.</text>
</comment>
<dbReference type="RefSeq" id="WP_215231619.1">
    <property type="nucleotide sequence ID" value="NZ_CAJRAU010000001.1"/>
</dbReference>
<evidence type="ECO:0000256" key="5">
    <source>
        <dbReference type="ARBA" id="ARBA00022989"/>
    </source>
</evidence>
<feature type="transmembrane region" description="Helical" evidence="7">
    <location>
        <begin position="6"/>
        <end position="29"/>
    </location>
</feature>
<reference evidence="10 11" key="1">
    <citation type="submission" date="2021-04" db="EMBL/GenBank/DDBJ databases">
        <authorList>
            <person name="Rodrigo-Torres L."/>
            <person name="Arahal R. D."/>
            <person name="Lucena T."/>
        </authorList>
    </citation>
    <scope>NUCLEOTIDE SEQUENCE [LARGE SCALE GENOMIC DNA]</scope>
    <source>
        <strain evidence="10 11">CECT 9623</strain>
    </source>
</reference>
<comment type="subcellular location">
    <subcellularLocation>
        <location evidence="1">Cell membrane</location>
        <topology evidence="1">Multi-pass membrane protein</topology>
    </subcellularLocation>
</comment>
<gene>
    <name evidence="10" type="ORF">DYBT9623_00166</name>
</gene>
<keyword evidence="4 7" id="KW-0812">Transmembrane</keyword>
<dbReference type="PRINTS" id="PR01837">
    <property type="entry name" value="MGTCSAPBPROT"/>
</dbReference>
<feature type="domain" description="MgtC/SapB/SrpB/YhiD N-terminal" evidence="8">
    <location>
        <begin position="18"/>
        <end position="131"/>
    </location>
</feature>
<keyword evidence="6 7" id="KW-0472">Membrane</keyword>
<evidence type="ECO:0008006" key="12">
    <source>
        <dbReference type="Google" id="ProtNLM"/>
    </source>
</evidence>
<dbReference type="Pfam" id="PF02308">
    <property type="entry name" value="MgtC"/>
    <property type="match status" value="1"/>
</dbReference>
<keyword evidence="3" id="KW-1003">Cell membrane</keyword>
<feature type="transmembrane region" description="Helical" evidence="7">
    <location>
        <begin position="175"/>
        <end position="194"/>
    </location>
</feature>
<proteinExistence type="inferred from homology"/>
<evidence type="ECO:0000256" key="4">
    <source>
        <dbReference type="ARBA" id="ARBA00022692"/>
    </source>
</evidence>
<dbReference type="PANTHER" id="PTHR39084">
    <property type="entry name" value="MEMBRANE PROTEIN-RELATED"/>
    <property type="match status" value="1"/>
</dbReference>
<evidence type="ECO:0000259" key="9">
    <source>
        <dbReference type="Pfam" id="PF13194"/>
    </source>
</evidence>
<feature type="transmembrane region" description="Helical" evidence="7">
    <location>
        <begin position="41"/>
        <end position="74"/>
    </location>
</feature>
<feature type="transmembrane region" description="Helical" evidence="7">
    <location>
        <begin position="200"/>
        <end position="220"/>
    </location>
</feature>
<dbReference type="InterPro" id="IPR025105">
    <property type="entry name" value="DUF4010"/>
</dbReference>
<evidence type="ECO:0000256" key="1">
    <source>
        <dbReference type="ARBA" id="ARBA00004651"/>
    </source>
</evidence>
<feature type="transmembrane region" description="Helical" evidence="7">
    <location>
        <begin position="306"/>
        <end position="326"/>
    </location>
</feature>
<keyword evidence="5 7" id="KW-1133">Transmembrane helix</keyword>
<evidence type="ECO:0000256" key="3">
    <source>
        <dbReference type="ARBA" id="ARBA00022475"/>
    </source>
</evidence>
<feature type="transmembrane region" description="Helical" evidence="7">
    <location>
        <begin position="232"/>
        <end position="254"/>
    </location>
</feature>
<comment type="caution">
    <text evidence="10">The sequence shown here is derived from an EMBL/GenBank/DDBJ whole genome shotgun (WGS) entry which is preliminary data.</text>
</comment>
<dbReference type="InterPro" id="IPR003416">
    <property type="entry name" value="MgtC/SapB/SrpB/YhiD_fam"/>
</dbReference>
<protein>
    <recommendedName>
        <fullName evidence="12">DUF4010 domain-containing protein</fullName>
    </recommendedName>
</protein>
<evidence type="ECO:0000256" key="7">
    <source>
        <dbReference type="SAM" id="Phobius"/>
    </source>
</evidence>
<name>A0ABM8UJ37_9BACT</name>
<dbReference type="EMBL" id="CAJRAU010000001">
    <property type="protein sequence ID" value="CAG5067445.1"/>
    <property type="molecule type" value="Genomic_DNA"/>
</dbReference>
<evidence type="ECO:0000313" key="10">
    <source>
        <dbReference type="EMBL" id="CAG5067445.1"/>
    </source>
</evidence>
<feature type="transmembrane region" description="Helical" evidence="7">
    <location>
        <begin position="332"/>
        <end position="361"/>
    </location>
</feature>
<evidence type="ECO:0000313" key="11">
    <source>
        <dbReference type="Proteomes" id="UP000679725"/>
    </source>
</evidence>
<dbReference type="Proteomes" id="UP000679725">
    <property type="component" value="Unassembled WGS sequence"/>
</dbReference>
<feature type="transmembrane region" description="Helical" evidence="7">
    <location>
        <begin position="373"/>
        <end position="394"/>
    </location>
</feature>
<dbReference type="PANTHER" id="PTHR39084:SF1">
    <property type="entry name" value="DUF4010 DOMAIN-CONTAINING PROTEIN"/>
    <property type="match status" value="1"/>
</dbReference>
<evidence type="ECO:0000256" key="2">
    <source>
        <dbReference type="ARBA" id="ARBA00009298"/>
    </source>
</evidence>
<accession>A0ABM8UJ37</accession>
<feature type="domain" description="DUF4010" evidence="9">
    <location>
        <begin position="179"/>
        <end position="353"/>
    </location>
</feature>
<dbReference type="InterPro" id="IPR049177">
    <property type="entry name" value="MgtC_SapB_SrpB_YhiD_N"/>
</dbReference>
<organism evidence="10 11">
    <name type="scientific">Dyadobacter linearis</name>
    <dbReference type="NCBI Taxonomy" id="2823330"/>
    <lineage>
        <taxon>Bacteria</taxon>
        <taxon>Pseudomonadati</taxon>
        <taxon>Bacteroidota</taxon>
        <taxon>Cytophagia</taxon>
        <taxon>Cytophagales</taxon>
        <taxon>Spirosomataceae</taxon>
        <taxon>Dyadobacter</taxon>
    </lineage>
</organism>
<feature type="transmembrane region" description="Helical" evidence="7">
    <location>
        <begin position="107"/>
        <end position="125"/>
    </location>
</feature>
<sequence>MTDNFAYFEALPTAIKIGVCIAIGMLMGMEREWANKDAGTRTFAVVALLGMLASMISQYFIIAALGGVLLLILLSNVQSLMRGTGAEVTTSAVLILDFTLGVLVGRGYVFAPVAAAVVTTMLLAWKSELNRFAGGLSPAEIRSAIWLGLFAFVIYPIIPDRYIDRTNLFNPHDAWSSIIAISAISFVNYLLLRVLKDKGLYIGAFLGGFVNSTATIAELSGKLAQSSGRGKVLSLCLLTTIAMLIRNLIILGIFSPESVVTALFPVALMCVAALCWIRVNWISEQKNGSAQADLTLSSPISLKQTLTFGLLFVFIQIGSNLLGRIFGDYGLLATGALGGLVSSASTTASAASIVVNFPIIWRGLGSGQTFVRVCYQLGSVLAMGMLALVAFRFINFSLL</sequence>
<feature type="transmembrane region" description="Helical" evidence="7">
    <location>
        <begin position="260"/>
        <end position="279"/>
    </location>
</feature>
<evidence type="ECO:0000256" key="6">
    <source>
        <dbReference type="ARBA" id="ARBA00023136"/>
    </source>
</evidence>